<keyword evidence="1" id="KW-1133">Transmembrane helix</keyword>
<protein>
    <submittedName>
        <fullName evidence="2">Uncharacterized protein</fullName>
    </submittedName>
</protein>
<proteinExistence type="predicted"/>
<dbReference type="Proteomes" id="UP000242381">
    <property type="component" value="Unassembled WGS sequence"/>
</dbReference>
<accession>A0A1X0S5P5</accession>
<dbReference type="AlphaFoldDB" id="A0A1X0S5P5"/>
<evidence type="ECO:0000313" key="3">
    <source>
        <dbReference type="Proteomes" id="UP000242381"/>
    </source>
</evidence>
<sequence>MSKVSRILDYHPVYPCLCLDQDRVILVYWSILNFVSLKITILVVELLFLTSQWIR</sequence>
<dbReference type="EMBL" id="KV921307">
    <property type="protein sequence ID" value="ORE19622.1"/>
    <property type="molecule type" value="Genomic_DNA"/>
</dbReference>
<keyword evidence="1" id="KW-0812">Transmembrane</keyword>
<gene>
    <name evidence="2" type="ORF">BCV71DRAFT_99285</name>
</gene>
<name>A0A1X0S5P5_RHIZD</name>
<keyword evidence="1" id="KW-0472">Membrane</keyword>
<feature type="transmembrane region" description="Helical" evidence="1">
    <location>
        <begin position="27"/>
        <end position="49"/>
    </location>
</feature>
<organism evidence="2 3">
    <name type="scientific">Rhizopus microsporus</name>
    <dbReference type="NCBI Taxonomy" id="58291"/>
    <lineage>
        <taxon>Eukaryota</taxon>
        <taxon>Fungi</taxon>
        <taxon>Fungi incertae sedis</taxon>
        <taxon>Mucoromycota</taxon>
        <taxon>Mucoromycotina</taxon>
        <taxon>Mucoromycetes</taxon>
        <taxon>Mucorales</taxon>
        <taxon>Mucorineae</taxon>
        <taxon>Rhizopodaceae</taxon>
        <taxon>Rhizopus</taxon>
    </lineage>
</organism>
<evidence type="ECO:0000256" key="1">
    <source>
        <dbReference type="SAM" id="Phobius"/>
    </source>
</evidence>
<reference evidence="2 3" key="1">
    <citation type="journal article" date="2016" name="Proc. Natl. Acad. Sci. U.S.A.">
        <title>Lipid metabolic changes in an early divergent fungus govern the establishment of a mutualistic symbiosis with endobacteria.</title>
        <authorList>
            <person name="Lastovetsky O.A."/>
            <person name="Gaspar M.L."/>
            <person name="Mondo S.J."/>
            <person name="LaButti K.M."/>
            <person name="Sandor L."/>
            <person name="Grigoriev I.V."/>
            <person name="Henry S.A."/>
            <person name="Pawlowska T.E."/>
        </authorList>
    </citation>
    <scope>NUCLEOTIDE SEQUENCE [LARGE SCALE GENOMIC DNA]</scope>
    <source>
        <strain evidence="2 3">ATCC 11559</strain>
    </source>
</reference>
<evidence type="ECO:0000313" key="2">
    <source>
        <dbReference type="EMBL" id="ORE19622.1"/>
    </source>
</evidence>